<dbReference type="InterPro" id="IPR045385">
    <property type="entry name" value="DUF6526"/>
</dbReference>
<keyword evidence="1" id="KW-1133">Transmembrane helix</keyword>
<accession>A0A2U3K037</accession>
<gene>
    <name evidence="2" type="ORF">SBA1_1130008</name>
</gene>
<evidence type="ECO:0000313" key="3">
    <source>
        <dbReference type="Proteomes" id="UP000238701"/>
    </source>
</evidence>
<feature type="transmembrane region" description="Helical" evidence="1">
    <location>
        <begin position="21"/>
        <end position="39"/>
    </location>
</feature>
<dbReference type="AlphaFoldDB" id="A0A2U3K037"/>
<evidence type="ECO:0000256" key="1">
    <source>
        <dbReference type="SAM" id="Phobius"/>
    </source>
</evidence>
<sequence length="93" mass="10844">MADRASQNLSNHTRLDPPFHFFILPVFAISLIVTIVHLVRRPGLHSAWLVVFMVAAIAAIFKIRLYALRVQDRVIRLEERLRFATLLVRRQKL</sequence>
<protein>
    <submittedName>
        <fullName evidence="2">Uncharacterized protein</fullName>
    </submittedName>
</protein>
<dbReference type="OrthoDB" id="765463at2"/>
<feature type="transmembrane region" description="Helical" evidence="1">
    <location>
        <begin position="45"/>
        <end position="67"/>
    </location>
</feature>
<evidence type="ECO:0000313" key="2">
    <source>
        <dbReference type="EMBL" id="SPF33056.1"/>
    </source>
</evidence>
<proteinExistence type="predicted"/>
<reference evidence="3" key="1">
    <citation type="submission" date="2018-02" db="EMBL/GenBank/DDBJ databases">
        <authorList>
            <person name="Hausmann B."/>
        </authorList>
    </citation>
    <scope>NUCLEOTIDE SEQUENCE [LARGE SCALE GENOMIC DNA]</scope>
    <source>
        <strain evidence="3">Peat soil MAG SbA1</strain>
    </source>
</reference>
<organism evidence="2 3">
    <name type="scientific">Candidatus Sulfotelmatobacter kueseliae</name>
    <dbReference type="NCBI Taxonomy" id="2042962"/>
    <lineage>
        <taxon>Bacteria</taxon>
        <taxon>Pseudomonadati</taxon>
        <taxon>Acidobacteriota</taxon>
        <taxon>Terriglobia</taxon>
        <taxon>Terriglobales</taxon>
        <taxon>Candidatus Korobacteraceae</taxon>
        <taxon>Candidatus Sulfotelmatobacter</taxon>
    </lineage>
</organism>
<dbReference type="Pfam" id="PF20136">
    <property type="entry name" value="DUF6526"/>
    <property type="match status" value="1"/>
</dbReference>
<dbReference type="Proteomes" id="UP000238701">
    <property type="component" value="Unassembled WGS sequence"/>
</dbReference>
<name>A0A2U3K037_9BACT</name>
<keyword evidence="1" id="KW-0472">Membrane</keyword>
<keyword evidence="1" id="KW-0812">Transmembrane</keyword>
<dbReference type="EMBL" id="OMOD01000017">
    <property type="protein sequence ID" value="SPF33056.1"/>
    <property type="molecule type" value="Genomic_DNA"/>
</dbReference>